<sequence>MTIEAQFPELANYLDPSDNYEIFTEEKQIGDGQYLIVTQRGENESDVMLFKIAPDGLQLQHDGVFAYRNNDIQPRSFHKNLVCGLGSPDDYQSLFNIAVQNVGTFSSLDGPDGGNLACCWAVRQLAYAALGRWITHTDSTTVFAEELGKCFNTTLALDNAPAGCIIISPTSIIGGKRYIGHVGVLGDGQGTSRLIYSNSSSHSRWEQNYSLESWIKRYHQAKGLPVYLYPIPSYEIAGAA</sequence>
<organism evidence="1 2">
    <name type="scientific">Pantoea coffeiphila</name>
    <dbReference type="NCBI Taxonomy" id="1465635"/>
    <lineage>
        <taxon>Bacteria</taxon>
        <taxon>Pseudomonadati</taxon>
        <taxon>Pseudomonadota</taxon>
        <taxon>Gammaproteobacteria</taxon>
        <taxon>Enterobacterales</taxon>
        <taxon>Erwiniaceae</taxon>
        <taxon>Pantoea</taxon>
    </lineage>
</organism>
<keyword evidence="2" id="KW-1185">Reference proteome</keyword>
<protein>
    <submittedName>
        <fullName evidence="1">Uncharacterized protein</fullName>
    </submittedName>
</protein>
<name>A0A2S9I853_9GAMM</name>
<reference evidence="1 2" key="1">
    <citation type="submission" date="2017-10" db="EMBL/GenBank/DDBJ databases">
        <title>Draft genome of two endophytic bacteria isolated from 'guarana' Paullinia cupana (Mart.) Ducke.</title>
        <authorList>
            <person name="Siqueira K.A."/>
            <person name="Liotti R.G."/>
            <person name="Mendes T.A."/>
            <person name="Soares M.A."/>
        </authorList>
    </citation>
    <scope>NUCLEOTIDE SEQUENCE [LARGE SCALE GENOMIC DNA]</scope>
    <source>
        <strain evidence="1 2">342</strain>
    </source>
</reference>
<proteinExistence type="predicted"/>
<dbReference type="EMBL" id="PDET01000014">
    <property type="protein sequence ID" value="PRD13956.1"/>
    <property type="molecule type" value="Genomic_DNA"/>
</dbReference>
<dbReference type="AlphaFoldDB" id="A0A2S9I853"/>
<dbReference type="Proteomes" id="UP000239181">
    <property type="component" value="Unassembled WGS sequence"/>
</dbReference>
<evidence type="ECO:0000313" key="1">
    <source>
        <dbReference type="EMBL" id="PRD13956.1"/>
    </source>
</evidence>
<dbReference type="OrthoDB" id="8255644at2"/>
<accession>A0A2S9I853</accession>
<comment type="caution">
    <text evidence="1">The sequence shown here is derived from an EMBL/GenBank/DDBJ whole genome shotgun (WGS) entry which is preliminary data.</text>
</comment>
<evidence type="ECO:0000313" key="2">
    <source>
        <dbReference type="Proteomes" id="UP000239181"/>
    </source>
</evidence>
<gene>
    <name evidence="1" type="ORF">CQW29_18285</name>
</gene>
<dbReference type="RefSeq" id="WP_105594175.1">
    <property type="nucleotide sequence ID" value="NZ_PDET01000014.1"/>
</dbReference>